<dbReference type="eggNOG" id="KOG3087">
    <property type="taxonomic scope" value="Eukaryota"/>
</dbReference>
<feature type="domain" description="Protein kinase" evidence="11">
    <location>
        <begin position="16"/>
        <end position="258"/>
    </location>
</feature>
<evidence type="ECO:0000256" key="6">
    <source>
        <dbReference type="ARBA" id="ARBA00022741"/>
    </source>
</evidence>
<dbReference type="PROSITE" id="PS50011">
    <property type="entry name" value="PROTEIN_KINASE_DOM"/>
    <property type="match status" value="1"/>
</dbReference>
<evidence type="ECO:0000259" key="11">
    <source>
        <dbReference type="PROSITE" id="PS50011"/>
    </source>
</evidence>
<dbReference type="VEuPathDB" id="FungiDB:MELLADRAFT_78000"/>
<keyword evidence="8" id="KW-0067">ATP-binding</keyword>
<dbReference type="GO" id="GO:0005524">
    <property type="term" value="F:ATP binding"/>
    <property type="evidence" value="ECO:0007669"/>
    <property type="project" value="UniProtKB-KW"/>
</dbReference>
<dbReference type="SUPFAM" id="SSF56112">
    <property type="entry name" value="Protein kinase-like (PK-like)"/>
    <property type="match status" value="1"/>
</dbReference>
<dbReference type="GeneID" id="18933040"/>
<dbReference type="EC" id="2.7.11.1" evidence="2"/>
<evidence type="ECO:0000256" key="7">
    <source>
        <dbReference type="ARBA" id="ARBA00022777"/>
    </source>
</evidence>
<dbReference type="Proteomes" id="UP000001072">
    <property type="component" value="Unassembled WGS sequence"/>
</dbReference>
<reference evidence="13" key="1">
    <citation type="journal article" date="2011" name="Proc. Natl. Acad. Sci. U.S.A.">
        <title>Obligate biotrophy features unraveled by the genomic analysis of rust fungi.</title>
        <authorList>
            <person name="Duplessis S."/>
            <person name="Cuomo C.A."/>
            <person name="Lin Y.-C."/>
            <person name="Aerts A."/>
            <person name="Tisserant E."/>
            <person name="Veneault-Fourrey C."/>
            <person name="Joly D.L."/>
            <person name="Hacquard S."/>
            <person name="Amselem J."/>
            <person name="Cantarel B.L."/>
            <person name="Chiu R."/>
            <person name="Coutinho P.M."/>
            <person name="Feau N."/>
            <person name="Field M."/>
            <person name="Frey P."/>
            <person name="Gelhaye E."/>
            <person name="Goldberg J."/>
            <person name="Grabherr M.G."/>
            <person name="Kodira C.D."/>
            <person name="Kohler A."/>
            <person name="Kuees U."/>
            <person name="Lindquist E.A."/>
            <person name="Lucas S.M."/>
            <person name="Mago R."/>
            <person name="Mauceli E."/>
            <person name="Morin E."/>
            <person name="Murat C."/>
            <person name="Pangilinan J.L."/>
            <person name="Park R."/>
            <person name="Pearson M."/>
            <person name="Quesneville H."/>
            <person name="Rouhier N."/>
            <person name="Sakthikumar S."/>
            <person name="Salamov A.A."/>
            <person name="Schmutz J."/>
            <person name="Selles B."/>
            <person name="Shapiro H."/>
            <person name="Tanguay P."/>
            <person name="Tuskan G.A."/>
            <person name="Henrissat B."/>
            <person name="Van de Peer Y."/>
            <person name="Rouze P."/>
            <person name="Ellis J.G."/>
            <person name="Dodds P.N."/>
            <person name="Schein J.E."/>
            <person name="Zhong S."/>
            <person name="Hamelin R.C."/>
            <person name="Grigoriev I.V."/>
            <person name="Szabo L.J."/>
            <person name="Martin F."/>
        </authorList>
    </citation>
    <scope>NUCLEOTIDE SEQUENCE [LARGE SCALE GENOMIC DNA]</scope>
    <source>
        <strain evidence="13">98AG31 / pathotype 3-4-7</strain>
    </source>
</reference>
<dbReference type="KEGG" id="mlr:MELLADRAFT_78000"/>
<dbReference type="InterPro" id="IPR011009">
    <property type="entry name" value="Kinase-like_dom_sf"/>
</dbReference>
<gene>
    <name evidence="12" type="ORF">MELLADRAFT_78000</name>
</gene>
<dbReference type="InterPro" id="IPR000719">
    <property type="entry name" value="Prot_kinase_dom"/>
</dbReference>
<dbReference type="InterPro" id="IPR008266">
    <property type="entry name" value="Tyr_kinase_AS"/>
</dbReference>
<keyword evidence="4" id="KW-0808">Transferase</keyword>
<dbReference type="HOGENOM" id="CLU_063953_0_0_1"/>
<keyword evidence="13" id="KW-1185">Reference proteome</keyword>
<dbReference type="GO" id="GO:0005829">
    <property type="term" value="C:cytosol"/>
    <property type="evidence" value="ECO:0007669"/>
    <property type="project" value="TreeGrafter"/>
</dbReference>
<name>F4RPB0_MELLP</name>
<dbReference type="Gene3D" id="1.10.510.10">
    <property type="entry name" value="Transferase(Phosphotransferase) domain 1"/>
    <property type="match status" value="1"/>
</dbReference>
<dbReference type="PANTHER" id="PTHR12209">
    <property type="entry name" value="NON-SPECIFIC SERINE/THREONINE PROTEIN KINASE"/>
    <property type="match status" value="1"/>
</dbReference>
<dbReference type="GO" id="GO:0005634">
    <property type="term" value="C:nucleus"/>
    <property type="evidence" value="ECO:0007669"/>
    <property type="project" value="TreeGrafter"/>
</dbReference>
<dbReference type="PROSITE" id="PS00109">
    <property type="entry name" value="PROTEIN_KINASE_TYR"/>
    <property type="match status" value="1"/>
</dbReference>
<keyword evidence="7" id="KW-0418">Kinase</keyword>
<dbReference type="NCBIfam" id="TIGR03724">
    <property type="entry name" value="arch_bud32"/>
    <property type="match status" value="1"/>
</dbReference>
<keyword evidence="3" id="KW-0723">Serine/threonine-protein kinase</keyword>
<comment type="catalytic activity">
    <reaction evidence="9">
        <text>L-threonyl-[protein] + ATP = O-phospho-L-threonyl-[protein] + ADP + H(+)</text>
        <dbReference type="Rhea" id="RHEA:46608"/>
        <dbReference type="Rhea" id="RHEA-COMP:11060"/>
        <dbReference type="Rhea" id="RHEA-COMP:11605"/>
        <dbReference type="ChEBI" id="CHEBI:15378"/>
        <dbReference type="ChEBI" id="CHEBI:30013"/>
        <dbReference type="ChEBI" id="CHEBI:30616"/>
        <dbReference type="ChEBI" id="CHEBI:61977"/>
        <dbReference type="ChEBI" id="CHEBI:456216"/>
        <dbReference type="EC" id="2.7.11.1"/>
    </reaction>
</comment>
<dbReference type="InterPro" id="IPR022495">
    <property type="entry name" value="Bud32"/>
</dbReference>
<dbReference type="FunCoup" id="F4RPB0">
    <property type="interactions" value="269"/>
</dbReference>
<evidence type="ECO:0000256" key="3">
    <source>
        <dbReference type="ARBA" id="ARBA00022527"/>
    </source>
</evidence>
<evidence type="ECO:0000256" key="10">
    <source>
        <dbReference type="ARBA" id="ARBA00048679"/>
    </source>
</evidence>
<evidence type="ECO:0000256" key="9">
    <source>
        <dbReference type="ARBA" id="ARBA00047899"/>
    </source>
</evidence>
<dbReference type="GO" id="GO:0004674">
    <property type="term" value="F:protein serine/threonine kinase activity"/>
    <property type="evidence" value="ECO:0007669"/>
    <property type="project" value="UniProtKB-KW"/>
</dbReference>
<dbReference type="AlphaFoldDB" id="F4RPB0"/>
<evidence type="ECO:0000256" key="8">
    <source>
        <dbReference type="ARBA" id="ARBA00022840"/>
    </source>
</evidence>
<keyword evidence="6" id="KW-0547">Nucleotide-binding</keyword>
<dbReference type="GO" id="GO:0008033">
    <property type="term" value="P:tRNA processing"/>
    <property type="evidence" value="ECO:0007669"/>
    <property type="project" value="UniProtKB-KW"/>
</dbReference>
<dbReference type="OrthoDB" id="3399at2759"/>
<dbReference type="FunFam" id="3.30.200.20:FF:000201">
    <property type="entry name" value="TP53-regulating kinase isoform X1"/>
    <property type="match status" value="1"/>
</dbReference>
<dbReference type="GO" id="GO:0070525">
    <property type="term" value="P:tRNA threonylcarbamoyladenosine metabolic process"/>
    <property type="evidence" value="ECO:0007669"/>
    <property type="project" value="TreeGrafter"/>
</dbReference>
<dbReference type="Pfam" id="PF01163">
    <property type="entry name" value="RIO1"/>
    <property type="match status" value="1"/>
</dbReference>
<evidence type="ECO:0000313" key="12">
    <source>
        <dbReference type="EMBL" id="EGG05784.1"/>
    </source>
</evidence>
<protein>
    <recommendedName>
        <fullName evidence="2">non-specific serine/threonine protein kinase</fullName>
        <ecNumber evidence="2">2.7.11.1</ecNumber>
    </recommendedName>
</protein>
<keyword evidence="5" id="KW-0819">tRNA processing</keyword>
<evidence type="ECO:0000256" key="2">
    <source>
        <dbReference type="ARBA" id="ARBA00012513"/>
    </source>
</evidence>
<sequence length="258" mass="29622">MKEDTNQETIEFETLINQSTLIKQGAEARVYKTNLITTEGPVILKHRFPKKYRHSTLDLNLNKQRLTYESRSLIRALKFGINVPLLRSVNVVNNYLLIEFIKGPTVKEFLLDPNSFGYDINQILSQIGYELFKLHKADLIHGDLTTSNMMINLQNGIPKIFLIDFGLSYVSNLLEDKSVDLYVLERSFLSTHSKLSLPFSESCSETNPLKSDSSQTVSDGFQIILETYKSHLSNQESKLFFNRFEVVRARGRKRCMTG</sequence>
<evidence type="ECO:0000256" key="5">
    <source>
        <dbReference type="ARBA" id="ARBA00022694"/>
    </source>
</evidence>
<dbReference type="STRING" id="747676.F4RPB0"/>
<proteinExistence type="inferred from homology"/>
<dbReference type="RefSeq" id="XP_007410840.1">
    <property type="nucleotide sequence ID" value="XM_007410778.1"/>
</dbReference>
<dbReference type="InParanoid" id="F4RPB0"/>
<comment type="catalytic activity">
    <reaction evidence="10">
        <text>L-seryl-[protein] + ATP = O-phospho-L-seryl-[protein] + ADP + H(+)</text>
        <dbReference type="Rhea" id="RHEA:17989"/>
        <dbReference type="Rhea" id="RHEA-COMP:9863"/>
        <dbReference type="Rhea" id="RHEA-COMP:11604"/>
        <dbReference type="ChEBI" id="CHEBI:15378"/>
        <dbReference type="ChEBI" id="CHEBI:29999"/>
        <dbReference type="ChEBI" id="CHEBI:30616"/>
        <dbReference type="ChEBI" id="CHEBI:83421"/>
        <dbReference type="ChEBI" id="CHEBI:456216"/>
        <dbReference type="EC" id="2.7.11.1"/>
    </reaction>
</comment>
<dbReference type="EMBL" id="GL883111">
    <property type="protein sequence ID" value="EGG05784.1"/>
    <property type="molecule type" value="Genomic_DNA"/>
</dbReference>
<evidence type="ECO:0000313" key="13">
    <source>
        <dbReference type="Proteomes" id="UP000001072"/>
    </source>
</evidence>
<evidence type="ECO:0000256" key="4">
    <source>
        <dbReference type="ARBA" id="ARBA00022679"/>
    </source>
</evidence>
<comment type="similarity">
    <text evidence="1">Belongs to the protein kinase superfamily. BUD32 family.</text>
</comment>
<organism evidence="13">
    <name type="scientific">Melampsora larici-populina (strain 98AG31 / pathotype 3-4-7)</name>
    <name type="common">Poplar leaf rust fungus</name>
    <dbReference type="NCBI Taxonomy" id="747676"/>
    <lineage>
        <taxon>Eukaryota</taxon>
        <taxon>Fungi</taxon>
        <taxon>Dikarya</taxon>
        <taxon>Basidiomycota</taxon>
        <taxon>Pucciniomycotina</taxon>
        <taxon>Pucciniomycetes</taxon>
        <taxon>Pucciniales</taxon>
        <taxon>Melampsoraceae</taxon>
        <taxon>Melampsora</taxon>
    </lineage>
</organism>
<dbReference type="GO" id="GO:0000408">
    <property type="term" value="C:EKC/KEOPS complex"/>
    <property type="evidence" value="ECO:0007669"/>
    <property type="project" value="TreeGrafter"/>
</dbReference>
<evidence type="ECO:0000256" key="1">
    <source>
        <dbReference type="ARBA" id="ARBA00010630"/>
    </source>
</evidence>
<dbReference type="Gene3D" id="3.30.200.20">
    <property type="entry name" value="Phosphorylase Kinase, domain 1"/>
    <property type="match status" value="1"/>
</dbReference>
<dbReference type="InterPro" id="IPR018934">
    <property type="entry name" value="RIO_dom"/>
</dbReference>
<dbReference type="PANTHER" id="PTHR12209:SF0">
    <property type="entry name" value="EKC_KEOPS COMPLEX SUBUNIT TP53RK"/>
    <property type="match status" value="1"/>
</dbReference>
<accession>F4RPB0</accession>